<feature type="region of interest" description="Disordered" evidence="1">
    <location>
        <begin position="98"/>
        <end position="123"/>
    </location>
</feature>
<dbReference type="EMBL" id="JAEPQZ010000004">
    <property type="protein sequence ID" value="KAG2182056.1"/>
    <property type="molecule type" value="Genomic_DNA"/>
</dbReference>
<dbReference type="OrthoDB" id="2367383at2759"/>
<feature type="region of interest" description="Disordered" evidence="1">
    <location>
        <begin position="1"/>
        <end position="22"/>
    </location>
</feature>
<proteinExistence type="predicted"/>
<accession>A0A8H7PZM6</accession>
<name>A0A8H7PZM6_MORIS</name>
<evidence type="ECO:0000313" key="2">
    <source>
        <dbReference type="EMBL" id="KAG2182056.1"/>
    </source>
</evidence>
<organism evidence="2 3">
    <name type="scientific">Mortierella isabellina</name>
    <name type="common">Filamentous fungus</name>
    <name type="synonym">Umbelopsis isabellina</name>
    <dbReference type="NCBI Taxonomy" id="91625"/>
    <lineage>
        <taxon>Eukaryota</taxon>
        <taxon>Fungi</taxon>
        <taxon>Fungi incertae sedis</taxon>
        <taxon>Mucoromycota</taxon>
        <taxon>Mucoromycotina</taxon>
        <taxon>Umbelopsidomycetes</taxon>
        <taxon>Umbelopsidales</taxon>
        <taxon>Umbelopsidaceae</taxon>
        <taxon>Umbelopsis</taxon>
    </lineage>
</organism>
<dbReference type="Proteomes" id="UP000654370">
    <property type="component" value="Unassembled WGS sequence"/>
</dbReference>
<evidence type="ECO:0000313" key="3">
    <source>
        <dbReference type="Proteomes" id="UP000654370"/>
    </source>
</evidence>
<sequence length="146" mass="16154">MVISPPPSSPVVQRQLQKRKNRSIVTMLKQQRSKPYEKKIANAVGQGGLPLLSAQPVQKDYLGQFSDDVFNHSSSLDISLQNSYPQADYSLADIEHLLQHDDSDDASEPSPAVTPKDVDSLFDKSTPPLDDIFSLSAEDLFQTHCT</sequence>
<dbReference type="AlphaFoldDB" id="A0A8H7PZM6"/>
<evidence type="ECO:0000256" key="1">
    <source>
        <dbReference type="SAM" id="MobiDB-lite"/>
    </source>
</evidence>
<keyword evidence="3" id="KW-1185">Reference proteome</keyword>
<gene>
    <name evidence="2" type="ORF">INT43_006982</name>
</gene>
<protein>
    <submittedName>
        <fullName evidence="2">Uncharacterized protein</fullName>
    </submittedName>
</protein>
<reference evidence="2" key="1">
    <citation type="submission" date="2020-12" db="EMBL/GenBank/DDBJ databases">
        <title>Metabolic potential, ecology and presence of endohyphal bacteria is reflected in genomic diversity of Mucoromycotina.</title>
        <authorList>
            <person name="Muszewska A."/>
            <person name="Okrasinska A."/>
            <person name="Steczkiewicz K."/>
            <person name="Drgas O."/>
            <person name="Orlowska M."/>
            <person name="Perlinska-Lenart U."/>
            <person name="Aleksandrzak-Piekarczyk T."/>
            <person name="Szatraj K."/>
            <person name="Zielenkiewicz U."/>
            <person name="Pilsyk S."/>
            <person name="Malc E."/>
            <person name="Mieczkowski P."/>
            <person name="Kruszewska J.S."/>
            <person name="Biernat P."/>
            <person name="Pawlowska J."/>
        </authorList>
    </citation>
    <scope>NUCLEOTIDE SEQUENCE</scope>
    <source>
        <strain evidence="2">WA0000067209</strain>
    </source>
</reference>
<comment type="caution">
    <text evidence="2">The sequence shown here is derived from an EMBL/GenBank/DDBJ whole genome shotgun (WGS) entry which is preliminary data.</text>
</comment>